<evidence type="ECO:0000313" key="3">
    <source>
        <dbReference type="WBParaSite" id="jg6702"/>
    </source>
</evidence>
<dbReference type="AlphaFoldDB" id="A0A915EJS0"/>
<dbReference type="Proteomes" id="UP000887574">
    <property type="component" value="Unplaced"/>
</dbReference>
<reference evidence="3" key="1">
    <citation type="submission" date="2022-11" db="UniProtKB">
        <authorList>
            <consortium name="WormBaseParasite"/>
        </authorList>
    </citation>
    <scope>IDENTIFICATION</scope>
</reference>
<dbReference type="InterPro" id="IPR009050">
    <property type="entry name" value="Globin-like_sf"/>
</dbReference>
<evidence type="ECO:0000313" key="2">
    <source>
        <dbReference type="Proteomes" id="UP000887574"/>
    </source>
</evidence>
<dbReference type="GO" id="GO:0020037">
    <property type="term" value="F:heme binding"/>
    <property type="evidence" value="ECO:0007669"/>
    <property type="project" value="InterPro"/>
</dbReference>
<proteinExistence type="predicted"/>
<protein>
    <submittedName>
        <fullName evidence="3">Uncharacterized protein</fullName>
    </submittedName>
</protein>
<sequence>MGSSLCKPRSKKRIMTSSWIANDNVNPFEGSFTKKERVCLRETYQRLNDPKEVIGQIFVDIVSDLCPELKKVFGADRAPKVTMLKMPKLGGHVSRMADFFEQLTSMVGFTENLVGAWQLVRKTGRLHAKVPFLESNQNQLEKNYLAIVIDTFIEQMIPFLTGVQKESTSTSSEGTDADAEKKKVRFAQNYSPVFVADVWRRFLNVICAQLTESFEFERQKCLNSNNQQTLAPHQHAEELERKKRLNAERQSEIENSVIQPEKQKEEMFEDPF</sequence>
<evidence type="ECO:0000256" key="1">
    <source>
        <dbReference type="SAM" id="MobiDB-lite"/>
    </source>
</evidence>
<dbReference type="Gene3D" id="1.10.490.10">
    <property type="entry name" value="Globins"/>
    <property type="match status" value="1"/>
</dbReference>
<dbReference type="SUPFAM" id="SSF46458">
    <property type="entry name" value="Globin-like"/>
    <property type="match status" value="1"/>
</dbReference>
<dbReference type="WBParaSite" id="jg6702">
    <property type="protein sequence ID" value="jg6702"/>
    <property type="gene ID" value="jg6702"/>
</dbReference>
<feature type="region of interest" description="Disordered" evidence="1">
    <location>
        <begin position="227"/>
        <end position="272"/>
    </location>
</feature>
<keyword evidence="2" id="KW-1185">Reference proteome</keyword>
<feature type="compositionally biased region" description="Basic and acidic residues" evidence="1">
    <location>
        <begin position="234"/>
        <end position="252"/>
    </location>
</feature>
<dbReference type="InterPro" id="IPR044399">
    <property type="entry name" value="Mb-like_M"/>
</dbReference>
<accession>A0A915EJS0</accession>
<organism evidence="2 3">
    <name type="scientific">Ditylenchus dipsaci</name>
    <dbReference type="NCBI Taxonomy" id="166011"/>
    <lineage>
        <taxon>Eukaryota</taxon>
        <taxon>Metazoa</taxon>
        <taxon>Ecdysozoa</taxon>
        <taxon>Nematoda</taxon>
        <taxon>Chromadorea</taxon>
        <taxon>Rhabditida</taxon>
        <taxon>Tylenchina</taxon>
        <taxon>Tylenchomorpha</taxon>
        <taxon>Sphaerularioidea</taxon>
        <taxon>Anguinidae</taxon>
        <taxon>Anguininae</taxon>
        <taxon>Ditylenchus</taxon>
    </lineage>
</organism>
<dbReference type="InterPro" id="IPR012292">
    <property type="entry name" value="Globin/Proto"/>
</dbReference>
<dbReference type="GO" id="GO:0019825">
    <property type="term" value="F:oxygen binding"/>
    <property type="evidence" value="ECO:0007669"/>
    <property type="project" value="InterPro"/>
</dbReference>
<name>A0A915EJS0_9BILA</name>
<dbReference type="CDD" id="cd01040">
    <property type="entry name" value="Mb-like"/>
    <property type="match status" value="1"/>
</dbReference>